<keyword evidence="2" id="KW-1185">Reference proteome</keyword>
<reference evidence="1 2" key="1">
    <citation type="journal article" date="2018" name="Mol. Biol. Evol.">
        <title>Broad Genomic Sampling Reveals a Smut Pathogenic Ancestry of the Fungal Clade Ustilaginomycotina.</title>
        <authorList>
            <person name="Kijpornyongpan T."/>
            <person name="Mondo S.J."/>
            <person name="Barry K."/>
            <person name="Sandor L."/>
            <person name="Lee J."/>
            <person name="Lipzen A."/>
            <person name="Pangilinan J."/>
            <person name="LaButti K."/>
            <person name="Hainaut M."/>
            <person name="Henrissat B."/>
            <person name="Grigoriev I.V."/>
            <person name="Spatafora J.W."/>
            <person name="Aime M.C."/>
        </authorList>
    </citation>
    <scope>NUCLEOTIDE SEQUENCE [LARGE SCALE GENOMIC DNA]</scope>
    <source>
        <strain evidence="1 2">SA 807</strain>
    </source>
</reference>
<proteinExistence type="predicted"/>
<dbReference type="EMBL" id="KZ819809">
    <property type="protein sequence ID" value="PWN51908.1"/>
    <property type="molecule type" value="Genomic_DNA"/>
</dbReference>
<sequence length="130" mass="14179">MLSLSKQRPRWPHPSISSPSSSSFFSFSFLRRAIVFLSSQRSEPRDLSSANRLSVTVPCGLGENVECSTPPASLLNATQTPAATVPSLGELLIVRFAVGQMMRLSLSLLSSLLAWKACQSFALHAWVESR</sequence>
<name>A0ACD0P178_9BASI</name>
<dbReference type="Proteomes" id="UP000245626">
    <property type="component" value="Unassembled WGS sequence"/>
</dbReference>
<evidence type="ECO:0000313" key="1">
    <source>
        <dbReference type="EMBL" id="PWN51908.1"/>
    </source>
</evidence>
<evidence type="ECO:0000313" key="2">
    <source>
        <dbReference type="Proteomes" id="UP000245626"/>
    </source>
</evidence>
<organism evidence="1 2">
    <name type="scientific">Violaceomyces palustris</name>
    <dbReference type="NCBI Taxonomy" id="1673888"/>
    <lineage>
        <taxon>Eukaryota</taxon>
        <taxon>Fungi</taxon>
        <taxon>Dikarya</taxon>
        <taxon>Basidiomycota</taxon>
        <taxon>Ustilaginomycotina</taxon>
        <taxon>Ustilaginomycetes</taxon>
        <taxon>Violaceomycetales</taxon>
        <taxon>Violaceomycetaceae</taxon>
        <taxon>Violaceomyces</taxon>
    </lineage>
</organism>
<protein>
    <submittedName>
        <fullName evidence="1">Uncharacterized protein</fullName>
    </submittedName>
</protein>
<accession>A0ACD0P178</accession>
<gene>
    <name evidence="1" type="ORF">IE53DRAFT_30539</name>
</gene>